<reference evidence="1 3" key="1">
    <citation type="submission" date="2015-09" db="EMBL/GenBank/DDBJ databases">
        <authorList>
            <consortium name="Pathogen Informatics"/>
        </authorList>
    </citation>
    <scope>NUCLEOTIDE SEQUENCE [LARGE SCALE GENOMIC DNA]</scope>
    <source>
        <strain evidence="1 3">2789STDY5608854</strain>
    </source>
</reference>
<evidence type="ECO:0000313" key="3">
    <source>
        <dbReference type="Proteomes" id="UP000095746"/>
    </source>
</evidence>
<accession>A0A174B527</accession>
<organism evidence="1 3">
    <name type="scientific">Flavonifractor plautii</name>
    <name type="common">Fusobacterium plautii</name>
    <dbReference type="NCBI Taxonomy" id="292800"/>
    <lineage>
        <taxon>Bacteria</taxon>
        <taxon>Bacillati</taxon>
        <taxon>Bacillota</taxon>
        <taxon>Clostridia</taxon>
        <taxon>Eubacteriales</taxon>
        <taxon>Oscillospiraceae</taxon>
        <taxon>Flavonifractor</taxon>
    </lineage>
</organism>
<sequence>MLYDRRDFGLLRLAGTYQWLPLAPLRALSSLKHLYREAELLSTLGLLSFSRSNQYLMPSPEGYQFLASMEIDCHAPTKRPYAQSSALRRRLEVGTVLLTCLGAGIEPAYDKVDRLKRQPVFLPAFALRGGDGNLMNAASCVGFGHWGNHAYLLQYVSRQNPGFFMNNELSHLYNLASVFSERLDTPQALLLAGESYRSIYEMLSNQTPSGRNGKKGFTDYSQAYPRLGIPVSLVSCDDTGAMQLAIMRQMDYRTRIAQAAFGARWKPEDDRLPEADGHVDGNPLVIAVDMDLRRLERVCRDACQQGRREILVAALEGQMSGLLLDQFPRRAPVRALRINTQVLAAAFGENFSAGDPWPNEPLRWKGGLIHI</sequence>
<dbReference type="RefSeq" id="WP_021632868.1">
    <property type="nucleotide sequence ID" value="NZ_JADMVZ010000027.1"/>
</dbReference>
<evidence type="ECO:0000313" key="1">
    <source>
        <dbReference type="EMBL" id="CUN94708.1"/>
    </source>
</evidence>
<name>A0A174B527_FLAPL</name>
<dbReference type="EMBL" id="CYZT01000028">
    <property type="protein sequence ID" value="CUN94708.1"/>
    <property type="molecule type" value="Genomic_DNA"/>
</dbReference>
<dbReference type="Proteomes" id="UP000095746">
    <property type="component" value="Unassembled WGS sequence"/>
</dbReference>
<dbReference type="Proteomes" id="UP001211173">
    <property type="component" value="Unassembled WGS sequence"/>
</dbReference>
<gene>
    <name evidence="1" type="ORF">ERS852411_00732</name>
    <name evidence="2" type="ORF">PNE06_16430</name>
</gene>
<reference evidence="2" key="2">
    <citation type="submission" date="2023-01" db="EMBL/GenBank/DDBJ databases">
        <title>Human gut microbiome strain richness.</title>
        <authorList>
            <person name="Chen-Liaw A."/>
        </authorList>
    </citation>
    <scope>NUCLEOTIDE SEQUENCE</scope>
    <source>
        <strain evidence="2">1001287st1_F4_1001285I_161205</strain>
    </source>
</reference>
<evidence type="ECO:0000313" key="2">
    <source>
        <dbReference type="EMBL" id="MDB7934671.1"/>
    </source>
</evidence>
<proteinExistence type="predicted"/>
<protein>
    <submittedName>
        <fullName evidence="1">Uncharacterized protein</fullName>
    </submittedName>
</protein>
<dbReference type="AlphaFoldDB" id="A0A174B527"/>
<dbReference type="EMBL" id="JAQLWV010000028">
    <property type="protein sequence ID" value="MDB7934671.1"/>
    <property type="molecule type" value="Genomic_DNA"/>
</dbReference>